<dbReference type="InterPro" id="IPR038765">
    <property type="entry name" value="Papain-like_cys_pep_sf"/>
</dbReference>
<dbReference type="GO" id="GO:0006508">
    <property type="term" value="P:proteolysis"/>
    <property type="evidence" value="ECO:0007669"/>
    <property type="project" value="UniProtKB-KW"/>
</dbReference>
<keyword evidence="1" id="KW-0645">Protease</keyword>
<reference evidence="1" key="1">
    <citation type="submission" date="2021-12" db="EMBL/GenBank/DDBJ databases">
        <authorList>
            <person name="Lv X."/>
        </authorList>
    </citation>
    <scope>NUCLEOTIDE SEQUENCE</scope>
    <source>
        <strain evidence="1">HF2106</strain>
    </source>
</reference>
<dbReference type="AlphaFoldDB" id="A0AAW4YI33"/>
<protein>
    <submittedName>
        <fullName evidence="1">Cysteine protease</fullName>
    </submittedName>
</protein>
<name>A0AAW4YI33_9BACT</name>
<evidence type="ECO:0000313" key="2">
    <source>
        <dbReference type="Proteomes" id="UP001200307"/>
    </source>
</evidence>
<dbReference type="GO" id="GO:0070005">
    <property type="term" value="F:cysteine-type aminopeptidase activity"/>
    <property type="evidence" value="ECO:0007669"/>
    <property type="project" value="InterPro"/>
</dbReference>
<accession>A0AAW4YI33</accession>
<dbReference type="Proteomes" id="UP001200307">
    <property type="component" value="Unassembled WGS sequence"/>
</dbReference>
<comment type="caution">
    <text evidence="1">The sequence shown here is derived from an EMBL/GenBank/DDBJ whole genome shotgun (WGS) entry which is preliminary data.</text>
</comment>
<organism evidence="1 2">
    <name type="scientific">Segatella copri</name>
    <dbReference type="NCBI Taxonomy" id="165179"/>
    <lineage>
        <taxon>Bacteria</taxon>
        <taxon>Pseudomonadati</taxon>
        <taxon>Bacteroidota</taxon>
        <taxon>Bacteroidia</taxon>
        <taxon>Bacteroidales</taxon>
        <taxon>Prevotellaceae</taxon>
        <taxon>Segatella</taxon>
    </lineage>
</organism>
<dbReference type="RefSeq" id="WP_233339331.1">
    <property type="nucleotide sequence ID" value="NZ_JAJTVO010000016.1"/>
</dbReference>
<dbReference type="Pfam" id="PF03051">
    <property type="entry name" value="Peptidase_C1_2"/>
    <property type="match status" value="1"/>
</dbReference>
<keyword evidence="1" id="KW-0378">Hydrolase</keyword>
<dbReference type="InterPro" id="IPR004134">
    <property type="entry name" value="Peptidase_C1B"/>
</dbReference>
<evidence type="ECO:0000313" key="1">
    <source>
        <dbReference type="EMBL" id="MCE4122539.1"/>
    </source>
</evidence>
<dbReference type="Gene3D" id="3.90.70.10">
    <property type="entry name" value="Cysteine proteinases"/>
    <property type="match status" value="1"/>
</dbReference>
<sequence length="382" mass="43824">MERKNIITIGLALLVFAGCGYRQQRAGIPETDGGEDYLPEHIHLISTTPVKDQGNSELCWAYGMLATIESEHIMKGDSVNLSIAYIARMMLEEQALEYYFAQGKKNISLRGTAPMLIHYIDKYGAQPYDSYEDPKHVNYKVLCRKVQKLCDGAISQKAGISQLKEELNDLFDAEIGYMPAKAVHMLGAEYTPQEFAHSVCYPEEYVSLTSFSHHPYREYFALEIPDNRMHDAYLNLPLDELMLHIRKAVEKGHPVCWEGDISEPGFKEPRKNCVDIQPMERPVTQASRQKEFEQLRTTDDHVMEIIGTFMKGKQRFYVCRNSWGKNWGNKGLIYLSEDYLRLKTIAVSMSEEAYLYDRSVRLVVPYSSPKDSINLLSIYNKV</sequence>
<dbReference type="EMBL" id="JAJTVO010000016">
    <property type="protein sequence ID" value="MCE4122539.1"/>
    <property type="molecule type" value="Genomic_DNA"/>
</dbReference>
<proteinExistence type="predicted"/>
<dbReference type="SUPFAM" id="SSF54001">
    <property type="entry name" value="Cysteine proteinases"/>
    <property type="match status" value="1"/>
</dbReference>
<gene>
    <name evidence="1" type="ORF">LYY06_09725</name>
</gene>
<dbReference type="PROSITE" id="PS51257">
    <property type="entry name" value="PROKAR_LIPOPROTEIN"/>
    <property type="match status" value="1"/>
</dbReference>